<feature type="region of interest" description="Disordered" evidence="1">
    <location>
        <begin position="1"/>
        <end position="21"/>
    </location>
</feature>
<evidence type="ECO:0000313" key="4">
    <source>
        <dbReference type="Proteomes" id="UP000256845"/>
    </source>
</evidence>
<feature type="region of interest" description="Disordered" evidence="1">
    <location>
        <begin position="495"/>
        <end position="522"/>
    </location>
</feature>
<dbReference type="InterPro" id="IPR011049">
    <property type="entry name" value="Serralysin-like_metalloprot_C"/>
</dbReference>
<dbReference type="RefSeq" id="WP_115937238.1">
    <property type="nucleotide sequence ID" value="NZ_QRDW01000006.1"/>
</dbReference>
<name>A0A3D9HHX5_9PROT</name>
<feature type="compositionally biased region" description="Polar residues" evidence="1">
    <location>
        <begin position="12"/>
        <end position="21"/>
    </location>
</feature>
<dbReference type="InterPro" id="IPR013783">
    <property type="entry name" value="Ig-like_fold"/>
</dbReference>
<proteinExistence type="predicted"/>
<dbReference type="InterPro" id="IPR040853">
    <property type="entry name" value="RapA2_cadherin-like"/>
</dbReference>
<dbReference type="GO" id="GO:0016020">
    <property type="term" value="C:membrane"/>
    <property type="evidence" value="ECO:0007669"/>
    <property type="project" value="InterPro"/>
</dbReference>
<dbReference type="InterPro" id="IPR018511">
    <property type="entry name" value="Hemolysin-typ_Ca-bd_CS"/>
</dbReference>
<dbReference type="EMBL" id="QRDW01000006">
    <property type="protein sequence ID" value="RED49025.1"/>
    <property type="molecule type" value="Genomic_DNA"/>
</dbReference>
<dbReference type="OrthoDB" id="9773411at2"/>
<gene>
    <name evidence="3" type="ORF">DFP90_1061</name>
</gene>
<evidence type="ECO:0000259" key="2">
    <source>
        <dbReference type="PROSITE" id="PS50268"/>
    </source>
</evidence>
<dbReference type="PROSITE" id="PS00330">
    <property type="entry name" value="HEMOLYSIN_CALCIUM"/>
    <property type="match status" value="2"/>
</dbReference>
<reference evidence="3 4" key="1">
    <citation type="submission" date="2018-07" db="EMBL/GenBank/DDBJ databases">
        <title>Genomic Encyclopedia of Type Strains, Phase III (KMG-III): the genomes of soil and plant-associated and newly described type strains.</title>
        <authorList>
            <person name="Whitman W."/>
        </authorList>
    </citation>
    <scope>NUCLEOTIDE SEQUENCE [LARGE SCALE GENOMIC DNA]</scope>
    <source>
        <strain evidence="3 4">CECT 8488</strain>
    </source>
</reference>
<dbReference type="InterPro" id="IPR049826">
    <property type="entry name" value="Ig-like_ice"/>
</dbReference>
<dbReference type="Proteomes" id="UP000256845">
    <property type="component" value="Unassembled WGS sequence"/>
</dbReference>
<sequence length="2088" mass="208023">MVVETPGGSGTGNVSESQSLGSDATRAIDVIEITGPETVTVPHGFLILDAEYSRSGQDMILEGPDGSTVVLQDYYNQDIPPDLITESGAMITATVAQRLAGPLAPGQVAQTGPSEVLGEPIGEVENGVGTITVTRADGTKVQLATGDPVFEGDIIQTGADGSLGIIFVDKSTMSMGEDARLVMDAMVYDPSTNLGTQVFNVVQGAFVFASGVIGKNDPDSVTVTTPVATIGIRGTKYGINVSALDGESTITVFEGAVNVFNDGGQSVLSAFGDSVTISDIGGVHSDVFFMDDGAQKATYGNALSYSPKQPDIDPSEIKDANDSAEVDLDAIADELEGIETAAGPEAQTSGVADIEFLNNLDNDIGGEDVDGPETLGGSGGGGGGGGSGGGSSTQSGQTAQSSETVDEDLTAEPGTVTVNSISAADIEAAAENDETITVSGTAIGGDISEGDEVSFTLDGPDGPITYTTTVDADGNWQADVPGSVLGDDTEFEVTVSSSDAAGNTVTSTGNGIDTNPSDTQPEPGTVTVDAITEDDLVTGVESESDITVSGTATGGDIAEGDTVSFTINGTDYSTTVGADGTWSVDVAGSDLAADQAFTVYVSSTSGGGDAVTSSGVSVHGADTEADAGSVTVDPITSDGILSAQETGGDVTVSGMAAGGDISEGDTVRFTVNGTDYSTTVGADGSWSVDVAGTDLAADTEFEINVVSTDAVGNEVTSSATSTHTVDTQAEAGTVTVDAITSDDVVNAAEAGGDVAVSGTAIGGDISEGDTVSFTVNGTDYSTTVGADGTWSVDVAGSDLAADTELEINVASTDAVGNEVTSSATSTHTVDTEAETGTVTVASITSDDVVNAAEAGGDVAVSGTATGGDISEGDTVSFTVNGTDYSTTVGADGSWSVDVAGADLAADTEFEVSVDSSDTAGNTVTSSATSTHTVDTQAEAGTVTVDAITSDDVVNVAEAGEDVTVSGTAAGGDVSEGDTVSFTVNGKDYSTTVGANGTWSVVVAGADLAADTEFEVSVTSSDAAGNTTTSSTTSTHMVDTQAEAGTVSVDAITSDDVVTATEAGGDITVSGMATGGDISEGDTVSFTVNGTDYTATVGADGSWSADVAGTDLAADTEFEVSVASSDDADNTVTSSTISTHTVDIGADGVTLTAEEEVTATDSDGLGGDDSVDGSASDSDQHLRGGGGDDMIAGGSGSDVLVGDGEPDNLVTAPLGIAAALVDDNEALTVTISGVPEDAVLSAGTQDPDDPTVWTFTSAEELDALGSVTITMPSDAEGFDVTVTATGTETFNGETASESQTISVTVAEFEEGDDVITGGAGDDTLIGGGGDDTLDGGVDVDDVRGGDGSDTGLFTVGEGGEGEIYDGGDGTDSLVVSYSAEDLENPDIVAALHELQDFIGNPDNAGVEQTFDALGLTVKNWESLTLDGPELPSEATVTGDDSVETTEDSVTTATGSLSVTDQNPGEAYFQTQDGTSGTYGSFSIDADGNWSYDLNNDATDVQALGAGDSLTESFTVLTGDGTEETVTITINGTDDAPEISGDDSGAVTEDTTLTASGTLTATDADAGESGFQAQSDTAGSYGSFSIDADGNWSYDLANDATDVQALGAGDSLTESFTVLTGDGTEETVTITINGTDDAPEVSGSFAGAVTEGDEGDVATATGTIAISDIDAGDNPVFEATSESGAYGSLELDGDGNWTYTLDQGSVQDLTAGEVVTDTITLTASDGTTQDITVTITGTDDDAIVSGDFTGSVEEDGSARATGSLSIDDADNANADFVSQNNTEGSYGSFSITPSGNWTFNLDNDNADVQALGDGESLTETFTVVTDEGVESQVTITIDGTDDAPEVSGSFTGAVSEGDAGDVATATGTIAISDIDASDNPVFEATTASGEYGSLELDGDGNWTYTLDQGAVQGLNEGDQVTDTITLTATDGTTQDITVTINGTDDAPEISGDDSGAVTEDTTLTASGSLTATDADAGESGFQAQSDTEGTYGSFSIDADGNWSYDLDNDATDVQALGAGDSLTESFTVLTGDGTEETVTITINGTDDAPEISGDDSGAVTEDTTLTASGTLTATDADAGESGFQAQSDTA</sequence>
<feature type="domain" description="Cadherin" evidence="2">
    <location>
        <begin position="1545"/>
        <end position="1675"/>
    </location>
</feature>
<dbReference type="InterPro" id="IPR010221">
    <property type="entry name" value="VCBS_dom"/>
</dbReference>
<feature type="domain" description="Cadherin" evidence="2">
    <location>
        <begin position="1742"/>
        <end position="1880"/>
    </location>
</feature>
<accession>A0A3D9HHX5</accession>
<dbReference type="InterPro" id="IPR001343">
    <property type="entry name" value="Hemolysn_Ca-bd"/>
</dbReference>
<feature type="compositionally biased region" description="Low complexity" evidence="1">
    <location>
        <begin position="2058"/>
        <end position="2078"/>
    </location>
</feature>
<organism evidence="3 4">
    <name type="scientific">Aestuariispira insulae</name>
    <dbReference type="NCBI Taxonomy" id="1461337"/>
    <lineage>
        <taxon>Bacteria</taxon>
        <taxon>Pseudomonadati</taxon>
        <taxon>Pseudomonadota</taxon>
        <taxon>Alphaproteobacteria</taxon>
        <taxon>Rhodospirillales</taxon>
        <taxon>Kiloniellaceae</taxon>
        <taxon>Aestuariispira</taxon>
    </lineage>
</organism>
<feature type="compositionally biased region" description="Gly residues" evidence="1">
    <location>
        <begin position="1182"/>
        <end position="1195"/>
    </location>
</feature>
<dbReference type="GO" id="GO:0005509">
    <property type="term" value="F:calcium ion binding"/>
    <property type="evidence" value="ECO:0007669"/>
    <property type="project" value="InterPro"/>
</dbReference>
<evidence type="ECO:0000256" key="1">
    <source>
        <dbReference type="SAM" id="MobiDB-lite"/>
    </source>
</evidence>
<feature type="compositionally biased region" description="Low complexity" evidence="1">
    <location>
        <begin position="922"/>
        <end position="934"/>
    </location>
</feature>
<feature type="compositionally biased region" description="Low complexity" evidence="1">
    <location>
        <begin position="392"/>
        <end position="402"/>
    </location>
</feature>
<dbReference type="NCBIfam" id="NF033510">
    <property type="entry name" value="Ca_tandemer"/>
    <property type="match status" value="7"/>
</dbReference>
<feature type="region of interest" description="Disordered" evidence="1">
    <location>
        <begin position="1157"/>
        <end position="1203"/>
    </location>
</feature>
<feature type="non-terminal residue" evidence="3">
    <location>
        <position position="2088"/>
    </location>
</feature>
<dbReference type="GO" id="GO:0007156">
    <property type="term" value="P:homophilic cell adhesion via plasma membrane adhesion molecules"/>
    <property type="evidence" value="ECO:0007669"/>
    <property type="project" value="InterPro"/>
</dbReference>
<dbReference type="NCBIfam" id="TIGR01965">
    <property type="entry name" value="VCBS_repeat"/>
    <property type="match status" value="6"/>
</dbReference>
<feature type="region of interest" description="Disordered" evidence="1">
    <location>
        <begin position="2042"/>
        <end position="2088"/>
    </location>
</feature>
<dbReference type="SUPFAM" id="SSF51120">
    <property type="entry name" value="beta-Roll"/>
    <property type="match status" value="1"/>
</dbReference>
<dbReference type="Pfam" id="PF00353">
    <property type="entry name" value="HemolysinCabind"/>
    <property type="match status" value="2"/>
</dbReference>
<evidence type="ECO:0000313" key="3">
    <source>
        <dbReference type="EMBL" id="RED49025.1"/>
    </source>
</evidence>
<dbReference type="NCBIfam" id="NF012196">
    <property type="entry name" value="Ig_like_ice"/>
    <property type="match status" value="6"/>
</dbReference>
<dbReference type="Pfam" id="PF17803">
    <property type="entry name" value="Cadherin_4"/>
    <property type="match status" value="7"/>
</dbReference>
<protein>
    <submittedName>
        <fullName evidence="3">VCBS repeat-containing protein</fullName>
    </submittedName>
</protein>
<feature type="region of interest" description="Disordered" evidence="1">
    <location>
        <begin position="914"/>
        <end position="934"/>
    </location>
</feature>
<dbReference type="Gene3D" id="2.60.120.1440">
    <property type="match status" value="1"/>
</dbReference>
<comment type="caution">
    <text evidence="3">The sequence shown here is derived from an EMBL/GenBank/DDBJ whole genome shotgun (WGS) entry which is preliminary data.</text>
</comment>
<dbReference type="InterPro" id="IPR002126">
    <property type="entry name" value="Cadherin-like_dom"/>
</dbReference>
<dbReference type="PROSITE" id="PS50268">
    <property type="entry name" value="CADHERIN_2"/>
    <property type="match status" value="2"/>
</dbReference>
<dbReference type="Gene3D" id="2.60.40.10">
    <property type="entry name" value="Immunoglobulins"/>
    <property type="match status" value="13"/>
</dbReference>
<feature type="region of interest" description="Disordered" evidence="1">
    <location>
        <begin position="362"/>
        <end position="414"/>
    </location>
</feature>
<keyword evidence="4" id="KW-1185">Reference proteome</keyword>
<dbReference type="PRINTS" id="PR00313">
    <property type="entry name" value="CABNDNGRPT"/>
</dbReference>
<feature type="compositionally biased region" description="Gly residues" evidence="1">
    <location>
        <begin position="374"/>
        <end position="391"/>
    </location>
</feature>